<keyword evidence="4" id="KW-0808">Transferase</keyword>
<dbReference type="GO" id="GO:0005737">
    <property type="term" value="C:cytoplasm"/>
    <property type="evidence" value="ECO:0007669"/>
    <property type="project" value="InterPro"/>
</dbReference>
<dbReference type="NCBIfam" id="NF041874">
    <property type="entry name" value="EPS_EpsC"/>
    <property type="match status" value="1"/>
</dbReference>
<dbReference type="RefSeq" id="WP_125956499.1">
    <property type="nucleotide sequence ID" value="NZ_JAQEJV010000003.1"/>
</dbReference>
<proteinExistence type="predicted"/>
<dbReference type="GO" id="GO:0009001">
    <property type="term" value="F:serine O-acetyltransferase activity"/>
    <property type="evidence" value="ECO:0007669"/>
    <property type="project" value="InterPro"/>
</dbReference>
<dbReference type="EMBL" id="NGJT01000003">
    <property type="protein sequence ID" value="RST95668.1"/>
    <property type="molecule type" value="Genomic_DNA"/>
</dbReference>
<dbReference type="InterPro" id="IPR053376">
    <property type="entry name" value="Serine_acetyltransferase"/>
</dbReference>
<protein>
    <recommendedName>
        <fullName evidence="2">Serine acetyltransferase</fullName>
    </recommendedName>
</protein>
<evidence type="ECO:0000256" key="4">
    <source>
        <dbReference type="ARBA" id="ARBA00022679"/>
    </source>
</evidence>
<comment type="caution">
    <text evidence="7">The sequence shown here is derived from an EMBL/GenBank/DDBJ whole genome shotgun (WGS) entry which is preliminary data.</text>
</comment>
<dbReference type="Gene3D" id="1.10.3130.10">
    <property type="entry name" value="serine acetyltransferase, domain 1"/>
    <property type="match status" value="1"/>
</dbReference>
<dbReference type="InterPro" id="IPR045304">
    <property type="entry name" value="LbH_SAT"/>
</dbReference>
<evidence type="ECO:0000259" key="6">
    <source>
        <dbReference type="Pfam" id="PF06426"/>
    </source>
</evidence>
<evidence type="ECO:0000256" key="5">
    <source>
        <dbReference type="ARBA" id="ARBA00023315"/>
    </source>
</evidence>
<dbReference type="Gene3D" id="2.160.10.10">
    <property type="entry name" value="Hexapeptide repeat proteins"/>
    <property type="match status" value="1"/>
</dbReference>
<comment type="pathway">
    <text evidence="1">Amino-acid biosynthesis; L-cysteine biosynthesis; L-cysteine from L-serine: step 1/2.</text>
</comment>
<keyword evidence="5" id="KW-0012">Acyltransferase</keyword>
<evidence type="ECO:0000256" key="1">
    <source>
        <dbReference type="ARBA" id="ARBA00004876"/>
    </source>
</evidence>
<sequence length="248" mass="27192">MSKNYIGMEQVVEQVISDFFALLFPAFFGSLDQTMTTSTFNHSLEQLLSFTIDQKNQSEVIVTKLTQRLSNIKQLIDTDVQAAYQGDPAAKSTDEIILTYPGFKATSIHRLAHELYLLDVPIVPRMLSEKMHSLTGIDIHPGAQIGAYFFIDHGTGIVIGETTVIGERVKIYQNVTLGVRSFNVTEDGTLAKYGKRHPNIGNGVVVYAGATILGGDTFIGDNTVIGSGTWITRSVPENTVVVNKNSTY</sequence>
<keyword evidence="8" id="KW-1185">Reference proteome</keyword>
<dbReference type="UniPathway" id="UPA00136">
    <property type="reaction ID" value="UER00199"/>
</dbReference>
<dbReference type="OrthoDB" id="9801456at2"/>
<dbReference type="InterPro" id="IPR042122">
    <property type="entry name" value="Ser_AcTrfase_N_sf"/>
</dbReference>
<accession>A0A429ZPT3</accession>
<evidence type="ECO:0000313" key="8">
    <source>
        <dbReference type="Proteomes" id="UP000288490"/>
    </source>
</evidence>
<dbReference type="CDD" id="cd03354">
    <property type="entry name" value="LbH_SAT"/>
    <property type="match status" value="1"/>
</dbReference>
<dbReference type="GO" id="GO:0006535">
    <property type="term" value="P:cysteine biosynthetic process from serine"/>
    <property type="evidence" value="ECO:0007669"/>
    <property type="project" value="InterPro"/>
</dbReference>
<reference evidence="7 8" key="1">
    <citation type="submission" date="2017-05" db="EMBL/GenBank/DDBJ databases">
        <title>Vagococcus spp. assemblies.</title>
        <authorList>
            <person name="Gulvik C.A."/>
        </authorList>
    </citation>
    <scope>NUCLEOTIDE SEQUENCE [LARGE SCALE GENOMIC DNA]</scope>
    <source>
        <strain evidence="7 8">SS1994</strain>
    </source>
</reference>
<keyword evidence="3" id="KW-0028">Amino-acid biosynthesis</keyword>
<evidence type="ECO:0000256" key="3">
    <source>
        <dbReference type="ARBA" id="ARBA00022605"/>
    </source>
</evidence>
<dbReference type="InterPro" id="IPR011004">
    <property type="entry name" value="Trimer_LpxA-like_sf"/>
</dbReference>
<dbReference type="AlphaFoldDB" id="A0A429ZPT3"/>
<dbReference type="InterPro" id="IPR010493">
    <property type="entry name" value="Ser_AcTrfase_N"/>
</dbReference>
<organism evidence="7 8">
    <name type="scientific">Vagococcus bubulae</name>
    <dbReference type="NCBI Taxonomy" id="1977868"/>
    <lineage>
        <taxon>Bacteria</taxon>
        <taxon>Bacillati</taxon>
        <taxon>Bacillota</taxon>
        <taxon>Bacilli</taxon>
        <taxon>Lactobacillales</taxon>
        <taxon>Enterococcaceae</taxon>
        <taxon>Vagococcus</taxon>
    </lineage>
</organism>
<dbReference type="PANTHER" id="PTHR42811">
    <property type="entry name" value="SERINE ACETYLTRANSFERASE"/>
    <property type="match status" value="1"/>
</dbReference>
<evidence type="ECO:0000256" key="2">
    <source>
        <dbReference type="ARBA" id="ARBA00018522"/>
    </source>
</evidence>
<dbReference type="Proteomes" id="UP000288490">
    <property type="component" value="Unassembled WGS sequence"/>
</dbReference>
<evidence type="ECO:0000313" key="7">
    <source>
        <dbReference type="EMBL" id="RST95668.1"/>
    </source>
</evidence>
<feature type="domain" description="Serine acetyltransferase N-terminal" evidence="6">
    <location>
        <begin position="38"/>
        <end position="105"/>
    </location>
</feature>
<dbReference type="SUPFAM" id="SSF51161">
    <property type="entry name" value="Trimeric LpxA-like enzymes"/>
    <property type="match status" value="1"/>
</dbReference>
<name>A0A429ZPT3_9ENTE</name>
<dbReference type="Pfam" id="PF06426">
    <property type="entry name" value="SATase_N"/>
    <property type="match status" value="1"/>
</dbReference>
<gene>
    <name evidence="7" type="ORF">CBF36_03015</name>
</gene>